<name>A0A7C8L3G5_9BACI</name>
<dbReference type="OrthoDB" id="2943223at2"/>
<gene>
    <name evidence="2" type="ORF">F9U64_10485</name>
</gene>
<dbReference type="Proteomes" id="UP000480246">
    <property type="component" value="Unassembled WGS sequence"/>
</dbReference>
<comment type="caution">
    <text evidence="2">The sequence shown here is derived from an EMBL/GenBank/DDBJ whole genome shotgun (WGS) entry which is preliminary data.</text>
</comment>
<organism evidence="2 3">
    <name type="scientific">Gracilibacillus oryzae</name>
    <dbReference type="NCBI Taxonomy" id="1672701"/>
    <lineage>
        <taxon>Bacteria</taxon>
        <taxon>Bacillati</taxon>
        <taxon>Bacillota</taxon>
        <taxon>Bacilli</taxon>
        <taxon>Bacillales</taxon>
        <taxon>Bacillaceae</taxon>
        <taxon>Gracilibacillus</taxon>
    </lineage>
</organism>
<evidence type="ECO:0000313" key="3">
    <source>
        <dbReference type="Proteomes" id="UP000480246"/>
    </source>
</evidence>
<keyword evidence="1" id="KW-1133">Transmembrane helix</keyword>
<keyword evidence="1" id="KW-0472">Membrane</keyword>
<sequence>MQEKINVWSFIFSFFCIFLFAIYSFTGWFSHAPYGVHPLVIILVMTIITFLFGVFGFSGVRGWKGMTRSVVTIV</sequence>
<keyword evidence="3" id="KW-1185">Reference proteome</keyword>
<evidence type="ECO:0000313" key="2">
    <source>
        <dbReference type="EMBL" id="KAB8135698.1"/>
    </source>
</evidence>
<feature type="transmembrane region" description="Helical" evidence="1">
    <location>
        <begin position="7"/>
        <end position="29"/>
    </location>
</feature>
<evidence type="ECO:0000256" key="1">
    <source>
        <dbReference type="SAM" id="Phobius"/>
    </source>
</evidence>
<reference evidence="2 3" key="1">
    <citation type="submission" date="2019-10" db="EMBL/GenBank/DDBJ databases">
        <title>Gracilibacillus sp. nov. isolated from rice seeds.</title>
        <authorList>
            <person name="He S."/>
        </authorList>
    </citation>
    <scope>NUCLEOTIDE SEQUENCE [LARGE SCALE GENOMIC DNA]</scope>
    <source>
        <strain evidence="2 3">TD8</strain>
    </source>
</reference>
<dbReference type="AlphaFoldDB" id="A0A7C8L3G5"/>
<feature type="transmembrane region" description="Helical" evidence="1">
    <location>
        <begin position="35"/>
        <end position="58"/>
    </location>
</feature>
<proteinExistence type="predicted"/>
<dbReference type="EMBL" id="WEID01000052">
    <property type="protein sequence ID" value="KAB8135698.1"/>
    <property type="molecule type" value="Genomic_DNA"/>
</dbReference>
<dbReference type="RefSeq" id="WP_153403138.1">
    <property type="nucleotide sequence ID" value="NZ_ML762430.1"/>
</dbReference>
<accession>A0A7C8L3G5</accession>
<keyword evidence="1" id="KW-0812">Transmembrane</keyword>
<protein>
    <submittedName>
        <fullName evidence="2">Uncharacterized protein</fullName>
    </submittedName>
</protein>